<dbReference type="Pfam" id="PF25601">
    <property type="entry name" value="AAA_lid_14"/>
    <property type="match status" value="1"/>
</dbReference>
<evidence type="ECO:0000256" key="4">
    <source>
        <dbReference type="ARBA" id="ARBA00023125"/>
    </source>
</evidence>
<evidence type="ECO:0000256" key="6">
    <source>
        <dbReference type="PROSITE-ProRule" id="PRU00169"/>
    </source>
</evidence>
<dbReference type="Gene3D" id="3.40.50.300">
    <property type="entry name" value="P-loop containing nucleotide triphosphate hydrolases"/>
    <property type="match status" value="1"/>
</dbReference>
<dbReference type="InterPro" id="IPR027417">
    <property type="entry name" value="P-loop_NTPase"/>
</dbReference>
<evidence type="ECO:0000259" key="8">
    <source>
        <dbReference type="PROSITE" id="PS50110"/>
    </source>
</evidence>
<evidence type="ECO:0000256" key="1">
    <source>
        <dbReference type="ARBA" id="ARBA00022741"/>
    </source>
</evidence>
<dbReference type="Pfam" id="PF00072">
    <property type="entry name" value="Response_reg"/>
    <property type="match status" value="1"/>
</dbReference>
<dbReference type="SUPFAM" id="SSF52540">
    <property type="entry name" value="P-loop containing nucleoside triphosphate hydrolases"/>
    <property type="match status" value="1"/>
</dbReference>
<evidence type="ECO:0000313" key="9">
    <source>
        <dbReference type="EMBL" id="MBB6523070.1"/>
    </source>
</evidence>
<comment type="caution">
    <text evidence="9">The sequence shown here is derived from an EMBL/GenBank/DDBJ whole genome shotgun (WGS) entry which is preliminary data.</text>
</comment>
<dbReference type="EMBL" id="JACHHT010000003">
    <property type="protein sequence ID" value="MBB6523070.1"/>
    <property type="molecule type" value="Genomic_DNA"/>
</dbReference>
<organism evidence="9 10">
    <name type="scientific">Pseudoteredinibacter isoporae</name>
    <dbReference type="NCBI Taxonomy" id="570281"/>
    <lineage>
        <taxon>Bacteria</taxon>
        <taxon>Pseudomonadati</taxon>
        <taxon>Pseudomonadota</taxon>
        <taxon>Gammaproteobacteria</taxon>
        <taxon>Cellvibrionales</taxon>
        <taxon>Cellvibrionaceae</taxon>
        <taxon>Pseudoteredinibacter</taxon>
    </lineage>
</organism>
<dbReference type="InterPro" id="IPR025662">
    <property type="entry name" value="Sigma_54_int_dom_ATP-bd_1"/>
</dbReference>
<dbReference type="PROSITE" id="PS50110">
    <property type="entry name" value="RESPONSE_REGULATORY"/>
    <property type="match status" value="1"/>
</dbReference>
<dbReference type="SUPFAM" id="SSF52172">
    <property type="entry name" value="CheY-like"/>
    <property type="match status" value="1"/>
</dbReference>
<dbReference type="SUPFAM" id="SSF46689">
    <property type="entry name" value="Homeodomain-like"/>
    <property type="match status" value="1"/>
</dbReference>
<dbReference type="InterPro" id="IPR025944">
    <property type="entry name" value="Sigma_54_int_dom_CS"/>
</dbReference>
<dbReference type="InterPro" id="IPR011006">
    <property type="entry name" value="CheY-like_superfamily"/>
</dbReference>
<dbReference type="GO" id="GO:0000160">
    <property type="term" value="P:phosphorelay signal transduction system"/>
    <property type="evidence" value="ECO:0007669"/>
    <property type="project" value="InterPro"/>
</dbReference>
<accession>A0A7X0JVK6</accession>
<feature type="domain" description="Sigma-54 factor interaction" evidence="7">
    <location>
        <begin position="169"/>
        <end position="398"/>
    </location>
</feature>
<dbReference type="RefSeq" id="WP_243749595.1">
    <property type="nucleotide sequence ID" value="NZ_JAAONY010000003.1"/>
</dbReference>
<feature type="domain" description="Response regulatory" evidence="8">
    <location>
        <begin position="24"/>
        <end position="139"/>
    </location>
</feature>
<dbReference type="AlphaFoldDB" id="A0A7X0JVK6"/>
<dbReference type="SMART" id="SM00382">
    <property type="entry name" value="AAA"/>
    <property type="match status" value="1"/>
</dbReference>
<feature type="modified residue" description="4-aspartylphosphate" evidence="6">
    <location>
        <position position="73"/>
    </location>
</feature>
<dbReference type="InterPro" id="IPR002078">
    <property type="entry name" value="Sigma_54_int"/>
</dbReference>
<reference evidence="9 10" key="1">
    <citation type="submission" date="2020-08" db="EMBL/GenBank/DDBJ databases">
        <title>Genomic Encyclopedia of Type Strains, Phase IV (KMG-IV): sequencing the most valuable type-strain genomes for metagenomic binning, comparative biology and taxonomic classification.</title>
        <authorList>
            <person name="Goeker M."/>
        </authorList>
    </citation>
    <scope>NUCLEOTIDE SEQUENCE [LARGE SCALE GENOMIC DNA]</scope>
    <source>
        <strain evidence="9 10">DSM 22368</strain>
    </source>
</reference>
<dbReference type="InterPro" id="IPR001789">
    <property type="entry name" value="Sig_transdc_resp-reg_receiver"/>
</dbReference>
<dbReference type="FunFam" id="3.40.50.300:FF:000006">
    <property type="entry name" value="DNA-binding transcriptional regulator NtrC"/>
    <property type="match status" value="1"/>
</dbReference>
<dbReference type="SMART" id="SM00448">
    <property type="entry name" value="REC"/>
    <property type="match status" value="1"/>
</dbReference>
<keyword evidence="2" id="KW-0067">ATP-binding</keyword>
<dbReference type="Gene3D" id="1.10.10.60">
    <property type="entry name" value="Homeodomain-like"/>
    <property type="match status" value="1"/>
</dbReference>
<dbReference type="InterPro" id="IPR058031">
    <property type="entry name" value="AAA_lid_NorR"/>
</dbReference>
<dbReference type="PROSITE" id="PS00688">
    <property type="entry name" value="SIGMA54_INTERACT_3"/>
    <property type="match status" value="1"/>
</dbReference>
<keyword evidence="6" id="KW-0597">Phosphoprotein</keyword>
<dbReference type="InterPro" id="IPR002197">
    <property type="entry name" value="HTH_Fis"/>
</dbReference>
<dbReference type="InParanoid" id="A0A7X0JVK6"/>
<dbReference type="PROSITE" id="PS50045">
    <property type="entry name" value="SIGMA54_INTERACT_4"/>
    <property type="match status" value="1"/>
</dbReference>
<evidence type="ECO:0000256" key="3">
    <source>
        <dbReference type="ARBA" id="ARBA00023015"/>
    </source>
</evidence>
<dbReference type="Gene3D" id="1.10.8.60">
    <property type="match status" value="1"/>
</dbReference>
<proteinExistence type="predicted"/>
<dbReference type="CDD" id="cd00009">
    <property type="entry name" value="AAA"/>
    <property type="match status" value="1"/>
</dbReference>
<dbReference type="PANTHER" id="PTHR32071">
    <property type="entry name" value="TRANSCRIPTIONAL REGULATORY PROTEIN"/>
    <property type="match status" value="1"/>
</dbReference>
<gene>
    <name evidence="9" type="ORF">HNR48_003372</name>
</gene>
<sequence length="518" mass="57400">MRQQRVFTAEGMEPNTIARRRPYTILFVDDEQAILNAIERLTFDSDANCLFYESPLKALEKLRKDPVDIIVSDLNMPEMSGVDLLAQVASEYPETIRLAMSGMNEKETVLEAINQGRIWGYITKPWDNEELLGSLEQAIYLRSLILERLMLQRSVSQLSCLNHEGFENFVGDSLAMQCVYQIISRAAPSDASVFITGESGTGKELVAEALHQRSRRSEKPLVTLNCAAIPSELLESEIFGHVKGAFSGAVKDREGLASMADGGSLFLDEISEMDIGLQSKLLRFIQTGSFSKVGSSTMETVDIRFISACNRDPMKAIEEGQLREDLYYRLNVISVDMPPLRDREWDALLLANNFLQSYASKEDKLVVAFDEQSEALIGNYHWPGNVRQLENAVNSAVILCSEQLISAADLNNTLKLPPEELESLTRRSMGAKPPVAAVAAIPPHSPANIDAHIDGNGAETAVLNPSRTRTDVPKPLSEVEREAVEQALAHCDQNVARAAALLEVSPSTLYRKLQQWSD</sequence>
<evidence type="ECO:0000256" key="5">
    <source>
        <dbReference type="ARBA" id="ARBA00023163"/>
    </source>
</evidence>
<protein>
    <submittedName>
        <fullName evidence="9">Two-component system repressor protein LuxO</fullName>
    </submittedName>
</protein>
<dbReference type="InterPro" id="IPR025943">
    <property type="entry name" value="Sigma_54_int_dom_ATP-bd_2"/>
</dbReference>
<evidence type="ECO:0000313" key="10">
    <source>
        <dbReference type="Proteomes" id="UP000528457"/>
    </source>
</evidence>
<dbReference type="Gene3D" id="3.40.50.2300">
    <property type="match status" value="1"/>
</dbReference>
<dbReference type="GO" id="GO:0005524">
    <property type="term" value="F:ATP binding"/>
    <property type="evidence" value="ECO:0007669"/>
    <property type="project" value="UniProtKB-KW"/>
</dbReference>
<name>A0A7X0JVK6_9GAMM</name>
<keyword evidence="10" id="KW-1185">Reference proteome</keyword>
<dbReference type="Pfam" id="PF02954">
    <property type="entry name" value="HTH_8"/>
    <property type="match status" value="1"/>
</dbReference>
<dbReference type="InterPro" id="IPR009057">
    <property type="entry name" value="Homeodomain-like_sf"/>
</dbReference>
<evidence type="ECO:0000259" key="7">
    <source>
        <dbReference type="PROSITE" id="PS50045"/>
    </source>
</evidence>
<keyword evidence="3" id="KW-0805">Transcription regulation</keyword>
<keyword evidence="4" id="KW-0238">DNA-binding</keyword>
<dbReference type="InterPro" id="IPR003593">
    <property type="entry name" value="AAA+_ATPase"/>
</dbReference>
<dbReference type="Proteomes" id="UP000528457">
    <property type="component" value="Unassembled WGS sequence"/>
</dbReference>
<dbReference type="PROSITE" id="PS00676">
    <property type="entry name" value="SIGMA54_INTERACT_2"/>
    <property type="match status" value="1"/>
</dbReference>
<dbReference type="PANTHER" id="PTHR32071:SF117">
    <property type="entry name" value="PTS-DEPENDENT DIHYDROXYACETONE KINASE OPERON REGULATORY PROTEIN-RELATED"/>
    <property type="match status" value="1"/>
</dbReference>
<evidence type="ECO:0000256" key="2">
    <source>
        <dbReference type="ARBA" id="ARBA00022840"/>
    </source>
</evidence>
<dbReference type="GO" id="GO:0006355">
    <property type="term" value="P:regulation of DNA-templated transcription"/>
    <property type="evidence" value="ECO:0007669"/>
    <property type="project" value="InterPro"/>
</dbReference>
<keyword evidence="5" id="KW-0804">Transcription</keyword>
<keyword evidence="1" id="KW-0547">Nucleotide-binding</keyword>
<dbReference type="PROSITE" id="PS00675">
    <property type="entry name" value="SIGMA54_INTERACT_1"/>
    <property type="match status" value="1"/>
</dbReference>
<dbReference type="CDD" id="cd17569">
    <property type="entry name" value="REC_HupR-like"/>
    <property type="match status" value="1"/>
</dbReference>
<dbReference type="Pfam" id="PF00158">
    <property type="entry name" value="Sigma54_activat"/>
    <property type="match status" value="1"/>
</dbReference>
<dbReference type="GO" id="GO:0043565">
    <property type="term" value="F:sequence-specific DNA binding"/>
    <property type="evidence" value="ECO:0007669"/>
    <property type="project" value="InterPro"/>
</dbReference>